<dbReference type="RefSeq" id="WP_258393326.1">
    <property type="nucleotide sequence ID" value="NZ_AP019769.1"/>
</dbReference>
<keyword evidence="1" id="KW-0812">Transmembrane</keyword>
<keyword evidence="3" id="KW-1185">Reference proteome</keyword>
<name>A0A915SHX5_9ARCH</name>
<keyword evidence="1" id="KW-0472">Membrane</keyword>
<evidence type="ECO:0000313" key="2">
    <source>
        <dbReference type="EMBL" id="BBL45287.1"/>
    </source>
</evidence>
<dbReference type="Proteomes" id="UP001055553">
    <property type="component" value="Chromosome"/>
</dbReference>
<organism evidence="2 3">
    <name type="scientific">Nanobdella aerobiophila</name>
    <dbReference type="NCBI Taxonomy" id="2586965"/>
    <lineage>
        <taxon>Archaea</taxon>
        <taxon>Nanobdellota</taxon>
        <taxon>Nanobdellia</taxon>
        <taxon>Nanobdellales</taxon>
        <taxon>Nanobdellaceae</taxon>
        <taxon>Nanobdella</taxon>
    </lineage>
</organism>
<dbReference type="KEGG" id="naer:MJ1_0112"/>
<evidence type="ECO:0000256" key="1">
    <source>
        <dbReference type="SAM" id="Phobius"/>
    </source>
</evidence>
<sequence length="159" mass="18749">MKNDIAIDQAFIIIVAIISISIFLYIIYDKFFLNSKQYYCESIVSTDSFSPSCLKYYPETQTIEFNNQTEDYIENAIAGLVISCYNKNINTNNLFNVCYDVYIDENLSINSTNILYILNRYSNFNTNNLLFHYENNQLNFTPYQSIFIIYNNTNIILWQ</sequence>
<dbReference type="AlphaFoldDB" id="A0A915SHX5"/>
<keyword evidence="1" id="KW-1133">Transmembrane helix</keyword>
<dbReference type="GeneID" id="74568063"/>
<proteinExistence type="predicted"/>
<gene>
    <name evidence="2" type="ORF">MJ1_0112</name>
</gene>
<feature type="transmembrane region" description="Helical" evidence="1">
    <location>
        <begin position="6"/>
        <end position="28"/>
    </location>
</feature>
<protein>
    <submittedName>
        <fullName evidence="2">Uncharacterized protein</fullName>
    </submittedName>
</protein>
<reference evidence="3" key="1">
    <citation type="journal article" date="2022" name="Int. J. Syst. Evol. Microbiol.">
        <title>Nanobdella aerobiophila gen. nov., sp. nov., a thermoacidophilic, obligate ectosymbiotic archaeon, and proposal of Nanobdellaceae fam. nov., Nanobdellales ord. nov. and Nanobdellia class. nov.</title>
        <authorList>
            <person name="Kato S."/>
            <person name="Ogasawara A."/>
            <person name="Itoh T."/>
            <person name="Sakai H.D."/>
            <person name="Shimizu M."/>
            <person name="Yuki M."/>
            <person name="Kaneko M."/>
            <person name="Takashina T."/>
            <person name="Ohkuma M."/>
        </authorList>
    </citation>
    <scope>NUCLEOTIDE SEQUENCE [LARGE SCALE GENOMIC DNA]</scope>
    <source>
        <strain evidence="3">MJ1</strain>
    </source>
</reference>
<dbReference type="EMBL" id="AP019769">
    <property type="protein sequence ID" value="BBL45287.1"/>
    <property type="molecule type" value="Genomic_DNA"/>
</dbReference>
<accession>A0A915SHX5</accession>
<evidence type="ECO:0000313" key="3">
    <source>
        <dbReference type="Proteomes" id="UP001055553"/>
    </source>
</evidence>